<reference evidence="1" key="1">
    <citation type="submission" date="2019-04" db="EMBL/GenBank/DDBJ databases">
        <title>Microbes associate with the intestines of laboratory mice.</title>
        <authorList>
            <person name="Navarre W."/>
            <person name="Wong E."/>
            <person name="Huang K."/>
            <person name="Tropini C."/>
            <person name="Ng K."/>
            <person name="Yu B."/>
        </authorList>
    </citation>
    <scope>NUCLEOTIDE SEQUENCE</scope>
    <source>
        <strain evidence="1">NM09_H32</strain>
    </source>
</reference>
<evidence type="ECO:0000313" key="1">
    <source>
        <dbReference type="EMBL" id="TGY66709.1"/>
    </source>
</evidence>
<sequence length="114" mass="12843">MNNSIVLGVVIFGLFVACGAYFLIQYRKNKNSDLRSRNTWYVFFPDKNNAPDLTQSKSLNKFGKWMKNGTQLYSVGGTDTLTKEELEKAVQKECNGVPFEISNTAELYTSSVVL</sequence>
<proteinExistence type="predicted"/>
<keyword evidence="2" id="KW-1185">Reference proteome</keyword>
<protein>
    <submittedName>
        <fullName evidence="1">Uncharacterized protein</fullName>
    </submittedName>
</protein>
<dbReference type="EMBL" id="SRYG01000004">
    <property type="protein sequence ID" value="TGY66709.1"/>
    <property type="molecule type" value="Genomic_DNA"/>
</dbReference>
<dbReference type="Proteomes" id="UP000308836">
    <property type="component" value="Unassembled WGS sequence"/>
</dbReference>
<gene>
    <name evidence="1" type="ORF">E5336_02650</name>
</gene>
<accession>A0AC61RAJ9</accession>
<comment type="caution">
    <text evidence="1">The sequence shown here is derived from an EMBL/GenBank/DDBJ whole genome shotgun (WGS) entry which is preliminary data.</text>
</comment>
<name>A0AC61RAJ9_9FIRM</name>
<evidence type="ECO:0000313" key="2">
    <source>
        <dbReference type="Proteomes" id="UP000308836"/>
    </source>
</evidence>
<organism evidence="1 2">
    <name type="scientific">Dubosiella muris</name>
    <dbReference type="NCBI Taxonomy" id="3038133"/>
    <lineage>
        <taxon>Bacteria</taxon>
        <taxon>Bacillati</taxon>
        <taxon>Bacillota</taxon>
        <taxon>Erysipelotrichia</taxon>
        <taxon>Erysipelotrichales</taxon>
        <taxon>Erysipelotrichaceae</taxon>
        <taxon>Dubosiella</taxon>
    </lineage>
</organism>